<dbReference type="RefSeq" id="WP_048038378.1">
    <property type="nucleotide sequence ID" value="NZ_CP009514.1"/>
</dbReference>
<protein>
    <submittedName>
        <fullName evidence="2">Uncharacterized protein</fullName>
    </submittedName>
</protein>
<evidence type="ECO:0000256" key="1">
    <source>
        <dbReference type="SAM" id="MobiDB-lite"/>
    </source>
</evidence>
<accession>A0A0E3RU36</accession>
<dbReference type="GeneID" id="24881343"/>
<dbReference type="Proteomes" id="UP000033071">
    <property type="component" value="Chromosome"/>
</dbReference>
<evidence type="ECO:0000313" key="3">
    <source>
        <dbReference type="Proteomes" id="UP000033071"/>
    </source>
</evidence>
<feature type="region of interest" description="Disordered" evidence="1">
    <location>
        <begin position="28"/>
        <end position="48"/>
    </location>
</feature>
<dbReference type="EMBL" id="CP009514">
    <property type="protein sequence ID" value="AKB71314.1"/>
    <property type="molecule type" value="Genomic_DNA"/>
</dbReference>
<organism evidence="2 3">
    <name type="scientific">Methanosarcina mazei C16</name>
    <dbReference type="NCBI Taxonomy" id="1434113"/>
    <lineage>
        <taxon>Archaea</taxon>
        <taxon>Methanobacteriati</taxon>
        <taxon>Methanobacteriota</taxon>
        <taxon>Stenosarchaea group</taxon>
        <taxon>Methanomicrobia</taxon>
        <taxon>Methanosarcinales</taxon>
        <taxon>Methanosarcinaceae</taxon>
        <taxon>Methanosarcina</taxon>
    </lineage>
</organism>
<dbReference type="KEGG" id="mmac:MSMAC_1424"/>
<dbReference type="PATRIC" id="fig|1434113.4.peg.1788"/>
<evidence type="ECO:0000313" key="2">
    <source>
        <dbReference type="EMBL" id="AKB71314.1"/>
    </source>
</evidence>
<name>A0A0E3RU36_METMZ</name>
<dbReference type="HOGENOM" id="CLU_2802268_0_0_2"/>
<dbReference type="AlphaFoldDB" id="A0A0E3RU36"/>
<gene>
    <name evidence="2" type="ORF">MSMAC_1424</name>
</gene>
<reference evidence="2 3" key="1">
    <citation type="submission" date="2014-07" db="EMBL/GenBank/DDBJ databases">
        <title>Methanogenic archaea and the global carbon cycle.</title>
        <authorList>
            <person name="Henriksen J.R."/>
            <person name="Luke J."/>
            <person name="Reinhart S."/>
            <person name="Benedict M.N."/>
            <person name="Youngblut N.D."/>
            <person name="Metcalf M.E."/>
            <person name="Whitaker R.J."/>
            <person name="Metcalf W.W."/>
        </authorList>
    </citation>
    <scope>NUCLEOTIDE SEQUENCE [LARGE SCALE GENOMIC DNA]</scope>
    <source>
        <strain evidence="2 3">C16</strain>
    </source>
</reference>
<sequence>MVKERIGDFVKFQKTEVINRPETIFGRKEKSDKKFSDSSGNSVNQIAGGHPTLKDGVCFGPPARLFW</sequence>
<proteinExistence type="predicted"/>